<feature type="transmembrane region" description="Helical" evidence="1">
    <location>
        <begin position="55"/>
        <end position="78"/>
    </location>
</feature>
<evidence type="ECO:0000313" key="2">
    <source>
        <dbReference type="EMBL" id="GIX78280.1"/>
    </source>
</evidence>
<gene>
    <name evidence="2" type="ORF">CEXT_337391</name>
</gene>
<evidence type="ECO:0000256" key="1">
    <source>
        <dbReference type="SAM" id="Phobius"/>
    </source>
</evidence>
<keyword evidence="1" id="KW-1133">Transmembrane helix</keyword>
<comment type="caution">
    <text evidence="2">The sequence shown here is derived from an EMBL/GenBank/DDBJ whole genome shotgun (WGS) entry which is preliminary data.</text>
</comment>
<keyword evidence="3" id="KW-1185">Reference proteome</keyword>
<organism evidence="2 3">
    <name type="scientific">Caerostris extrusa</name>
    <name type="common">Bark spider</name>
    <name type="synonym">Caerostris bankana</name>
    <dbReference type="NCBI Taxonomy" id="172846"/>
    <lineage>
        <taxon>Eukaryota</taxon>
        <taxon>Metazoa</taxon>
        <taxon>Ecdysozoa</taxon>
        <taxon>Arthropoda</taxon>
        <taxon>Chelicerata</taxon>
        <taxon>Arachnida</taxon>
        <taxon>Araneae</taxon>
        <taxon>Araneomorphae</taxon>
        <taxon>Entelegynae</taxon>
        <taxon>Araneoidea</taxon>
        <taxon>Araneidae</taxon>
        <taxon>Caerostris</taxon>
    </lineage>
</organism>
<dbReference type="Proteomes" id="UP001054945">
    <property type="component" value="Unassembled WGS sequence"/>
</dbReference>
<reference evidence="2 3" key="1">
    <citation type="submission" date="2021-06" db="EMBL/GenBank/DDBJ databases">
        <title>Caerostris extrusa draft genome.</title>
        <authorList>
            <person name="Kono N."/>
            <person name="Arakawa K."/>
        </authorList>
    </citation>
    <scope>NUCLEOTIDE SEQUENCE [LARGE SCALE GENOMIC DNA]</scope>
</reference>
<keyword evidence="1" id="KW-0472">Membrane</keyword>
<keyword evidence="1" id="KW-0812">Transmembrane</keyword>
<accession>A0AAV4N0J3</accession>
<dbReference type="AlphaFoldDB" id="A0AAV4N0J3"/>
<feature type="transmembrane region" description="Helical" evidence="1">
    <location>
        <begin position="24"/>
        <end position="43"/>
    </location>
</feature>
<dbReference type="EMBL" id="BPLR01002831">
    <property type="protein sequence ID" value="GIX78280.1"/>
    <property type="molecule type" value="Genomic_DNA"/>
</dbReference>
<proteinExistence type="predicted"/>
<evidence type="ECO:0000313" key="3">
    <source>
        <dbReference type="Proteomes" id="UP001054945"/>
    </source>
</evidence>
<protein>
    <submittedName>
        <fullName evidence="2">Uncharacterized protein</fullName>
    </submittedName>
</protein>
<sequence length="135" mass="15803">MVDAGFTGKIRFSRRKGKKAFPDLRRQTVLVYPGFFLLVSGIVKEQKGVFHLTRFSLLTLFFYLLLAPPSFYAALCYLRLPEDYFMLTTPVLRGKYDFHGEAFPDLGDRRYWFIPDFSCSFPGSLRNRRWSDHGK</sequence>
<name>A0AAV4N0J3_CAEEX</name>